<proteinExistence type="predicted"/>
<dbReference type="eggNOG" id="COG0400">
    <property type="taxonomic scope" value="Bacteria"/>
</dbReference>
<dbReference type="KEGG" id="rbi:RB2501_15754"/>
<name>A4CLP8_ROBBH</name>
<dbReference type="InterPro" id="IPR029058">
    <property type="entry name" value="AB_hydrolase_fold"/>
</dbReference>
<gene>
    <name evidence="1" type="ordered locus">RB2501_15754</name>
</gene>
<dbReference type="AlphaFoldDB" id="A4CLP8"/>
<dbReference type="RefSeq" id="WP_015755112.1">
    <property type="nucleotide sequence ID" value="NC_013222.1"/>
</dbReference>
<dbReference type="STRING" id="313596.RB2501_15754"/>
<evidence type="ECO:0000313" key="1">
    <source>
        <dbReference type="EMBL" id="EAR15797.1"/>
    </source>
</evidence>
<dbReference type="HOGENOM" id="CLU_110251_0_0_10"/>
<protein>
    <submittedName>
        <fullName evidence="1">Esterase/lipase, putative</fullName>
    </submittedName>
</protein>
<dbReference type="Gene3D" id="3.40.50.1820">
    <property type="entry name" value="alpha/beta hydrolase"/>
    <property type="match status" value="1"/>
</dbReference>
<dbReference type="EMBL" id="CP001712">
    <property type="protein sequence ID" value="EAR15797.1"/>
    <property type="molecule type" value="Genomic_DNA"/>
</dbReference>
<evidence type="ECO:0000313" key="2">
    <source>
        <dbReference type="Proteomes" id="UP000009049"/>
    </source>
</evidence>
<dbReference type="Proteomes" id="UP000009049">
    <property type="component" value="Chromosome"/>
</dbReference>
<sequence>MSDHEPEYPTEKSVSYTTREPYFTLGNPHLGAGNTWIVFHGIGQLARFFLRNFNHLDLTRNYVLAPQAPSLYYTSDTYDRVGASWLTRENTQGHMENLLAYLDVMAAEEGLKDCNNLIAFGYSQGVSVLCRWVARRRITCRRIVLYAGRIPEELRPADFEHLPEGCRVELYHGDSDPMADKWGRKELADHARKVFGSRLEIINYRGGHELQRKWIREK</sequence>
<organism evidence="1 2">
    <name type="scientific">Robiginitalea biformata (strain ATCC BAA-864 / DSM 15991 / KCTC 12146 / HTCC2501)</name>
    <dbReference type="NCBI Taxonomy" id="313596"/>
    <lineage>
        <taxon>Bacteria</taxon>
        <taxon>Pseudomonadati</taxon>
        <taxon>Bacteroidota</taxon>
        <taxon>Flavobacteriia</taxon>
        <taxon>Flavobacteriales</taxon>
        <taxon>Flavobacteriaceae</taxon>
        <taxon>Robiginitalea</taxon>
    </lineage>
</organism>
<keyword evidence="2" id="KW-1185">Reference proteome</keyword>
<dbReference type="OrthoDB" id="595091at2"/>
<dbReference type="SUPFAM" id="SSF53474">
    <property type="entry name" value="alpha/beta-Hydrolases"/>
    <property type="match status" value="1"/>
</dbReference>
<accession>A4CLP8</accession>
<reference evidence="1 2" key="1">
    <citation type="journal article" date="2009" name="J. Bacteriol.">
        <title>Complete genome sequence of Robiginitalea biformata HTCC2501.</title>
        <authorList>
            <person name="Oh H.M."/>
            <person name="Giovannoni S.J."/>
            <person name="Lee K."/>
            <person name="Ferriera S."/>
            <person name="Johnson J."/>
            <person name="Cho J.C."/>
        </authorList>
    </citation>
    <scope>NUCLEOTIDE SEQUENCE [LARGE SCALE GENOMIC DNA]</scope>
    <source>
        <strain evidence="2">ATCC BAA-864 / HTCC2501 / KCTC 12146</strain>
    </source>
</reference>